<evidence type="ECO:0000256" key="1">
    <source>
        <dbReference type="SAM" id="SignalP"/>
    </source>
</evidence>
<dbReference type="SMART" id="SM00849">
    <property type="entry name" value="Lactamase_B"/>
    <property type="match status" value="1"/>
</dbReference>
<dbReference type="InterPro" id="IPR036866">
    <property type="entry name" value="RibonucZ/Hydroxyglut_hydro"/>
</dbReference>
<accession>A0A7V2F3M3</accession>
<protein>
    <submittedName>
        <fullName evidence="3">MBL fold metallo-hydrolase</fullName>
    </submittedName>
</protein>
<dbReference type="CDD" id="cd16282">
    <property type="entry name" value="metallo-hydrolase-like_MBL-fold"/>
    <property type="match status" value="1"/>
</dbReference>
<feature type="chain" id="PRO_5030533225" evidence="1">
    <location>
        <begin position="25"/>
        <end position="465"/>
    </location>
</feature>
<feature type="signal peptide" evidence="1">
    <location>
        <begin position="1"/>
        <end position="24"/>
    </location>
</feature>
<dbReference type="PROSITE" id="PS51257">
    <property type="entry name" value="PROKAR_LIPOPROTEIN"/>
    <property type="match status" value="1"/>
</dbReference>
<dbReference type="Proteomes" id="UP000886069">
    <property type="component" value="Unassembled WGS sequence"/>
</dbReference>
<dbReference type="Gene3D" id="3.60.15.10">
    <property type="entry name" value="Ribonuclease Z/Hydroxyacylglutathione hydrolase-like"/>
    <property type="match status" value="1"/>
</dbReference>
<dbReference type="InterPro" id="IPR050855">
    <property type="entry name" value="NDM-1-like"/>
</dbReference>
<organism evidence="3">
    <name type="scientific">Eiseniibacteriota bacterium</name>
    <dbReference type="NCBI Taxonomy" id="2212470"/>
    <lineage>
        <taxon>Bacteria</taxon>
        <taxon>Candidatus Eiseniibacteriota</taxon>
    </lineage>
</organism>
<evidence type="ECO:0000259" key="2">
    <source>
        <dbReference type="SMART" id="SM00849"/>
    </source>
</evidence>
<dbReference type="AlphaFoldDB" id="A0A7V2F3M3"/>
<sequence length="465" mass="50787">MRSLRWIAAATLAAVMMSGCSRQAETGGKGLVRLDGKVYAMIAAGPSSAEGLGANSGFIVGDESVLVIDSRFTDSHARQLLAAVRSVTDLPVRYLVNTHYHPDHVWGNSIFRAEGAIILARPETKIEMERFSPVYMEYYRQRKPDVFEMIKDVEPVLPDSLVGDELRLDLGGIEAAVSFLGPGHTAGDLVVSVPSKKIVFAGGLVSNGYHPNMGDQGADFDNWLLILDRIAESRPEIVVPGQGSAGDARMIDRQKSYIIDLTALTADAIRRGRQLSSSILEIKVPGTEGYLQGNLLPFNIQAIYRAKGFETVAPRIDIDVPAMLVVSDAAGGPDAGMVQWIAQSDDGYLELELSWQPTSRKEVILEDVYDRIARQAGSADGLYDFREEGSKRIIVGDETVPAVYGGWTYRKGTQMRGGGAWTWAMALIDGRIYSIRMMTNTADDKALEEQNIALLEETASTIRKK</sequence>
<feature type="domain" description="Metallo-beta-lactamase" evidence="2">
    <location>
        <begin position="53"/>
        <end position="242"/>
    </location>
</feature>
<name>A0A7V2F3M3_UNCEI</name>
<comment type="caution">
    <text evidence="3">The sequence shown here is derived from an EMBL/GenBank/DDBJ whole genome shotgun (WGS) entry which is preliminary data.</text>
</comment>
<dbReference type="Pfam" id="PF00753">
    <property type="entry name" value="Lactamase_B"/>
    <property type="match status" value="1"/>
</dbReference>
<proteinExistence type="predicted"/>
<dbReference type="EMBL" id="DSEC01000448">
    <property type="protein sequence ID" value="HER44060.1"/>
    <property type="molecule type" value="Genomic_DNA"/>
</dbReference>
<dbReference type="PANTHER" id="PTHR42951:SF4">
    <property type="entry name" value="ACYL-COENZYME A THIOESTERASE MBLAC2"/>
    <property type="match status" value="1"/>
</dbReference>
<dbReference type="InterPro" id="IPR001279">
    <property type="entry name" value="Metallo-B-lactamas"/>
</dbReference>
<reference evidence="3" key="1">
    <citation type="journal article" date="2020" name="mSystems">
        <title>Genome- and Community-Level Interaction Insights into Carbon Utilization and Element Cycling Functions of Hydrothermarchaeota in Hydrothermal Sediment.</title>
        <authorList>
            <person name="Zhou Z."/>
            <person name="Liu Y."/>
            <person name="Xu W."/>
            <person name="Pan J."/>
            <person name="Luo Z.H."/>
            <person name="Li M."/>
        </authorList>
    </citation>
    <scope>NUCLEOTIDE SEQUENCE [LARGE SCALE GENOMIC DNA]</scope>
    <source>
        <strain evidence="3">SpSt-1233</strain>
    </source>
</reference>
<evidence type="ECO:0000313" key="3">
    <source>
        <dbReference type="EMBL" id="HER44060.1"/>
    </source>
</evidence>
<dbReference type="SUPFAM" id="SSF56281">
    <property type="entry name" value="Metallo-hydrolase/oxidoreductase"/>
    <property type="match status" value="1"/>
</dbReference>
<dbReference type="PANTHER" id="PTHR42951">
    <property type="entry name" value="METALLO-BETA-LACTAMASE DOMAIN-CONTAINING"/>
    <property type="match status" value="1"/>
</dbReference>
<gene>
    <name evidence="3" type="ORF">ENO08_06335</name>
</gene>
<keyword evidence="1" id="KW-0732">Signal</keyword>